<dbReference type="Gene3D" id="3.30.470.20">
    <property type="entry name" value="ATP-grasp fold, B domain"/>
    <property type="match status" value="1"/>
</dbReference>
<evidence type="ECO:0000313" key="5">
    <source>
        <dbReference type="EMBL" id="OGC55363.1"/>
    </source>
</evidence>
<dbReference type="InterPro" id="IPR011095">
    <property type="entry name" value="Dala_Dala_lig_C"/>
</dbReference>
<dbReference type="SUPFAM" id="SSF56059">
    <property type="entry name" value="Glutathione synthetase ATP-binding domain-like"/>
    <property type="match status" value="1"/>
</dbReference>
<dbReference type="GO" id="GO:0008716">
    <property type="term" value="F:D-alanine-D-alanine ligase activity"/>
    <property type="evidence" value="ECO:0007669"/>
    <property type="project" value="InterPro"/>
</dbReference>
<accession>A0A1F4VF88</accession>
<dbReference type="PANTHER" id="PTHR23132:SF23">
    <property type="entry name" value="D-ALANINE--D-ALANINE LIGASE B"/>
    <property type="match status" value="1"/>
</dbReference>
<evidence type="ECO:0000259" key="4">
    <source>
        <dbReference type="PROSITE" id="PS50975"/>
    </source>
</evidence>
<gene>
    <name evidence="5" type="ORF">A3A78_00155</name>
</gene>
<dbReference type="EMBL" id="MEVI01000002">
    <property type="protein sequence ID" value="OGC55363.1"/>
    <property type="molecule type" value="Genomic_DNA"/>
</dbReference>
<protein>
    <recommendedName>
        <fullName evidence="4">ATP-grasp domain-containing protein</fullName>
    </recommendedName>
</protein>
<dbReference type="PANTHER" id="PTHR23132">
    <property type="entry name" value="D-ALANINE--D-ALANINE LIGASE"/>
    <property type="match status" value="1"/>
</dbReference>
<evidence type="ECO:0000313" key="6">
    <source>
        <dbReference type="Proteomes" id="UP000176504"/>
    </source>
</evidence>
<sequence>MDQSLSENLDSEFGETPKFIGVLYSDVKREYFPSEEQYISEVGVIEEARVVSEYLEKMGIKSKIYPGNSELSKMLIEDKPDIVFNLVQSVKGHEEMSPTISALCELLEISYTGTGTFGLSITYNKYFTKKLLELIGLPVPRYQLFNTPNDPIDGQLKFPLISKLNEIHGSVGIDETSVSEDEKTLRQKLRELMSIYKQPVIVEEFIVGREITCILLEGTNKKVYSGEKLLPDVPGTKYKFASFFYQWLDEKPGQYIKHDGGDLLRDYIKSAFDILKMDDYAKFDLRLDESGRYYFIDCNANPAFGPKELDIAIGTILDLYGITFEEVLKRIITNTLKDESFKVPSIVPSNGN</sequence>
<dbReference type="Gene3D" id="3.30.1490.20">
    <property type="entry name" value="ATP-grasp fold, A domain"/>
    <property type="match status" value="1"/>
</dbReference>
<reference evidence="5 6" key="1">
    <citation type="journal article" date="2016" name="Nat. Commun.">
        <title>Thousands of microbial genomes shed light on interconnected biogeochemical processes in an aquifer system.</title>
        <authorList>
            <person name="Anantharaman K."/>
            <person name="Brown C.T."/>
            <person name="Hug L.A."/>
            <person name="Sharon I."/>
            <person name="Castelle C.J."/>
            <person name="Probst A.J."/>
            <person name="Thomas B.C."/>
            <person name="Singh A."/>
            <person name="Wilkins M.J."/>
            <person name="Karaoz U."/>
            <person name="Brodie E.L."/>
            <person name="Williams K.H."/>
            <person name="Hubbard S.S."/>
            <person name="Banfield J.F."/>
        </authorList>
    </citation>
    <scope>NUCLEOTIDE SEQUENCE [LARGE SCALE GENOMIC DNA]</scope>
</reference>
<dbReference type="GO" id="GO:0005524">
    <property type="term" value="F:ATP binding"/>
    <property type="evidence" value="ECO:0007669"/>
    <property type="project" value="UniProtKB-UniRule"/>
</dbReference>
<feature type="domain" description="ATP-grasp" evidence="4">
    <location>
        <begin position="129"/>
        <end position="333"/>
    </location>
</feature>
<name>A0A1F4VF88_UNCKA</name>
<evidence type="ECO:0000256" key="3">
    <source>
        <dbReference type="PROSITE-ProRule" id="PRU00409"/>
    </source>
</evidence>
<dbReference type="PROSITE" id="PS50975">
    <property type="entry name" value="ATP_GRASP"/>
    <property type="match status" value="1"/>
</dbReference>
<comment type="caution">
    <text evidence="5">The sequence shown here is derived from an EMBL/GenBank/DDBJ whole genome shotgun (WGS) entry which is preliminary data.</text>
</comment>
<dbReference type="Pfam" id="PF07478">
    <property type="entry name" value="Dala_Dala_lig_C"/>
    <property type="match status" value="1"/>
</dbReference>
<evidence type="ECO:0000256" key="2">
    <source>
        <dbReference type="ARBA" id="ARBA00022598"/>
    </source>
</evidence>
<dbReference type="Proteomes" id="UP000176504">
    <property type="component" value="Unassembled WGS sequence"/>
</dbReference>
<comment type="similarity">
    <text evidence="1">Belongs to the D-alanine--D-alanine ligase family.</text>
</comment>
<dbReference type="InterPro" id="IPR013815">
    <property type="entry name" value="ATP_grasp_subdomain_1"/>
</dbReference>
<proteinExistence type="inferred from homology"/>
<keyword evidence="2" id="KW-0436">Ligase</keyword>
<organism evidence="5 6">
    <name type="scientific">candidate division WWE3 bacterium RIFCSPLOWO2_01_FULL_41_18</name>
    <dbReference type="NCBI Taxonomy" id="1802625"/>
    <lineage>
        <taxon>Bacteria</taxon>
        <taxon>Katanobacteria</taxon>
    </lineage>
</organism>
<dbReference type="GO" id="GO:0046872">
    <property type="term" value="F:metal ion binding"/>
    <property type="evidence" value="ECO:0007669"/>
    <property type="project" value="InterPro"/>
</dbReference>
<keyword evidence="3" id="KW-0067">ATP-binding</keyword>
<dbReference type="AlphaFoldDB" id="A0A1F4VF88"/>
<dbReference type="InterPro" id="IPR011761">
    <property type="entry name" value="ATP-grasp"/>
</dbReference>
<keyword evidence="3" id="KW-0547">Nucleotide-binding</keyword>
<evidence type="ECO:0000256" key="1">
    <source>
        <dbReference type="ARBA" id="ARBA00010871"/>
    </source>
</evidence>